<gene>
    <name evidence="6" type="ORF">METZ01_LOCUS195769</name>
</gene>
<dbReference type="PANTHER" id="PTHR42693:SF53">
    <property type="entry name" value="ENDO-4-O-SULFATASE"/>
    <property type="match status" value="1"/>
</dbReference>
<comment type="similarity">
    <text evidence="1">Belongs to the sulfatase family.</text>
</comment>
<dbReference type="EMBL" id="UINC01041527">
    <property type="protein sequence ID" value="SVB42915.1"/>
    <property type="molecule type" value="Genomic_DNA"/>
</dbReference>
<sequence>MSPKCLKIGTIVALAAPFASSGFAEETSKPNFIVILCDNLGYGDIEPFGSKVHRTPNLNRMAKEGRKFTHFCVTAGVCTPSRASVMTGCYAQ</sequence>
<accession>A0A382DXD6</accession>
<evidence type="ECO:0000313" key="6">
    <source>
        <dbReference type="EMBL" id="SVB42915.1"/>
    </source>
</evidence>
<dbReference type="Gene3D" id="3.40.720.10">
    <property type="entry name" value="Alkaline Phosphatase, subunit A"/>
    <property type="match status" value="1"/>
</dbReference>
<dbReference type="Pfam" id="PF00884">
    <property type="entry name" value="Sulfatase"/>
    <property type="match status" value="1"/>
</dbReference>
<dbReference type="InterPro" id="IPR050738">
    <property type="entry name" value="Sulfatase"/>
</dbReference>
<feature type="domain" description="Sulfatase N-terminal" evidence="5">
    <location>
        <begin position="30"/>
        <end position="91"/>
    </location>
</feature>
<evidence type="ECO:0000256" key="3">
    <source>
        <dbReference type="ARBA" id="ARBA00022801"/>
    </source>
</evidence>
<dbReference type="PANTHER" id="PTHR42693">
    <property type="entry name" value="ARYLSULFATASE FAMILY MEMBER"/>
    <property type="match status" value="1"/>
</dbReference>
<dbReference type="PROSITE" id="PS00523">
    <property type="entry name" value="SULFATASE_1"/>
    <property type="match status" value="1"/>
</dbReference>
<dbReference type="SUPFAM" id="SSF53649">
    <property type="entry name" value="Alkaline phosphatase-like"/>
    <property type="match status" value="1"/>
</dbReference>
<dbReference type="InterPro" id="IPR000917">
    <property type="entry name" value="Sulfatase_N"/>
</dbReference>
<evidence type="ECO:0000259" key="5">
    <source>
        <dbReference type="Pfam" id="PF00884"/>
    </source>
</evidence>
<feature type="non-terminal residue" evidence="6">
    <location>
        <position position="92"/>
    </location>
</feature>
<dbReference type="AlphaFoldDB" id="A0A382DXD6"/>
<dbReference type="InterPro" id="IPR024607">
    <property type="entry name" value="Sulfatase_CS"/>
</dbReference>
<organism evidence="6">
    <name type="scientific">marine metagenome</name>
    <dbReference type="NCBI Taxonomy" id="408172"/>
    <lineage>
        <taxon>unclassified sequences</taxon>
        <taxon>metagenomes</taxon>
        <taxon>ecological metagenomes</taxon>
    </lineage>
</organism>
<keyword evidence="3" id="KW-0378">Hydrolase</keyword>
<keyword evidence="4" id="KW-0106">Calcium</keyword>
<evidence type="ECO:0000256" key="1">
    <source>
        <dbReference type="ARBA" id="ARBA00008779"/>
    </source>
</evidence>
<dbReference type="GO" id="GO:0046872">
    <property type="term" value="F:metal ion binding"/>
    <property type="evidence" value="ECO:0007669"/>
    <property type="project" value="UniProtKB-KW"/>
</dbReference>
<keyword evidence="2" id="KW-0479">Metal-binding</keyword>
<reference evidence="6" key="1">
    <citation type="submission" date="2018-05" db="EMBL/GenBank/DDBJ databases">
        <authorList>
            <person name="Lanie J.A."/>
            <person name="Ng W.-L."/>
            <person name="Kazmierczak K.M."/>
            <person name="Andrzejewski T.M."/>
            <person name="Davidsen T.M."/>
            <person name="Wayne K.J."/>
            <person name="Tettelin H."/>
            <person name="Glass J.I."/>
            <person name="Rusch D."/>
            <person name="Podicherti R."/>
            <person name="Tsui H.-C.T."/>
            <person name="Winkler M.E."/>
        </authorList>
    </citation>
    <scope>NUCLEOTIDE SEQUENCE</scope>
</reference>
<name>A0A382DXD6_9ZZZZ</name>
<dbReference type="InterPro" id="IPR017850">
    <property type="entry name" value="Alkaline_phosphatase_core_sf"/>
</dbReference>
<evidence type="ECO:0000256" key="2">
    <source>
        <dbReference type="ARBA" id="ARBA00022723"/>
    </source>
</evidence>
<dbReference type="GO" id="GO:0004065">
    <property type="term" value="F:arylsulfatase activity"/>
    <property type="evidence" value="ECO:0007669"/>
    <property type="project" value="TreeGrafter"/>
</dbReference>
<protein>
    <recommendedName>
        <fullName evidence="5">Sulfatase N-terminal domain-containing protein</fullName>
    </recommendedName>
</protein>
<proteinExistence type="inferred from homology"/>
<evidence type="ECO:0000256" key="4">
    <source>
        <dbReference type="ARBA" id="ARBA00022837"/>
    </source>
</evidence>